<reference evidence="2 3" key="1">
    <citation type="submission" date="2023-10" db="EMBL/GenBank/DDBJ databases">
        <title>Genomes of two closely related lineages of the louse Polyplax serrata with different host specificities.</title>
        <authorList>
            <person name="Martinu J."/>
            <person name="Tarabai H."/>
            <person name="Stefka J."/>
            <person name="Hypsa V."/>
        </authorList>
    </citation>
    <scope>NUCLEOTIDE SEQUENCE [LARGE SCALE GENOMIC DNA]</scope>
    <source>
        <strain evidence="2">HR10_N</strain>
    </source>
</reference>
<evidence type="ECO:0000313" key="3">
    <source>
        <dbReference type="Proteomes" id="UP001372834"/>
    </source>
</evidence>
<proteinExistence type="predicted"/>
<feature type="compositionally biased region" description="Basic and acidic residues" evidence="1">
    <location>
        <begin position="63"/>
        <end position="77"/>
    </location>
</feature>
<dbReference type="AlphaFoldDB" id="A0AAN8S9P8"/>
<dbReference type="Proteomes" id="UP001372834">
    <property type="component" value="Unassembled WGS sequence"/>
</dbReference>
<sequence length="142" mass="16020">MVYGKQITVKQKEHRHDFKVAKDLSRCLRTDNNGSNCSHQRKRKSSNRRKGGNGSKNNSMSNRSEKKSRSRSFDSRTFHQQQSLKQKTKPHEMTRVRRAGAYNNLKTRVPGVNVEGVAVTVAKVTVEPESDPENGGGLQNDP</sequence>
<name>A0AAN8S9P8_POLSC</name>
<feature type="region of interest" description="Disordered" evidence="1">
    <location>
        <begin position="27"/>
        <end position="104"/>
    </location>
</feature>
<organism evidence="2 3">
    <name type="scientific">Polyplax serrata</name>
    <name type="common">Common mouse louse</name>
    <dbReference type="NCBI Taxonomy" id="468196"/>
    <lineage>
        <taxon>Eukaryota</taxon>
        <taxon>Metazoa</taxon>
        <taxon>Ecdysozoa</taxon>
        <taxon>Arthropoda</taxon>
        <taxon>Hexapoda</taxon>
        <taxon>Insecta</taxon>
        <taxon>Pterygota</taxon>
        <taxon>Neoptera</taxon>
        <taxon>Paraneoptera</taxon>
        <taxon>Psocodea</taxon>
        <taxon>Troctomorpha</taxon>
        <taxon>Phthiraptera</taxon>
        <taxon>Anoplura</taxon>
        <taxon>Polyplacidae</taxon>
        <taxon>Polyplax</taxon>
    </lineage>
</organism>
<dbReference type="EMBL" id="JAWJWE010000006">
    <property type="protein sequence ID" value="KAK6632953.1"/>
    <property type="molecule type" value="Genomic_DNA"/>
</dbReference>
<accession>A0AAN8S9P8</accession>
<gene>
    <name evidence="2" type="ORF">RUM43_012696</name>
</gene>
<comment type="caution">
    <text evidence="2">The sequence shown here is derived from an EMBL/GenBank/DDBJ whole genome shotgun (WGS) entry which is preliminary data.</text>
</comment>
<evidence type="ECO:0000313" key="2">
    <source>
        <dbReference type="EMBL" id="KAK6632953.1"/>
    </source>
</evidence>
<evidence type="ECO:0000256" key="1">
    <source>
        <dbReference type="SAM" id="MobiDB-lite"/>
    </source>
</evidence>
<feature type="compositionally biased region" description="Basic residues" evidence="1">
    <location>
        <begin position="39"/>
        <end position="51"/>
    </location>
</feature>
<protein>
    <submittedName>
        <fullName evidence="2">Uncharacterized protein</fullName>
    </submittedName>
</protein>